<feature type="signal peptide" evidence="1">
    <location>
        <begin position="1"/>
        <end position="28"/>
    </location>
</feature>
<organism evidence="2 3">
    <name type="scientific">Pseudomonas hamedanensis</name>
    <dbReference type="NCBI Taxonomy" id="2745504"/>
    <lineage>
        <taxon>Bacteria</taxon>
        <taxon>Pseudomonadati</taxon>
        <taxon>Pseudomonadota</taxon>
        <taxon>Gammaproteobacteria</taxon>
        <taxon>Pseudomonadales</taxon>
        <taxon>Pseudomonadaceae</taxon>
        <taxon>Pseudomonas</taxon>
    </lineage>
</organism>
<reference evidence="2 3" key="2">
    <citation type="journal article" date="2021" name="Microorganisms">
        <title>The Ever-Expanding Pseudomonas Genus: Description of 43 New Species and Partition of the Pseudomonas putida Group.</title>
        <authorList>
            <person name="Girard L."/>
            <person name="Lood C."/>
            <person name="Hofte M."/>
            <person name="Vandamme P."/>
            <person name="Rokni-Zadeh H."/>
            <person name="van Noort V."/>
            <person name="Lavigne R."/>
            <person name="De Mot R."/>
        </authorList>
    </citation>
    <scope>NUCLEOTIDE SEQUENCE [LARGE SCALE GENOMIC DNA]</scope>
    <source>
        <strain evidence="2 3">SWRI65</strain>
    </source>
</reference>
<keyword evidence="1" id="KW-0732">Signal</keyword>
<sequence>MYRTNITKNMLITGAAVSLLSLTTQAFAACNAEEVSYAVGNSLPPTSSPAFQAALDSYMNQTGAAQVRGVAPSGITTKDYKSDALWVWYDNANKITKFVCGH</sequence>
<dbReference type="EMBL" id="CP077091">
    <property type="protein sequence ID" value="QXI16169.1"/>
    <property type="molecule type" value="Genomic_DNA"/>
</dbReference>
<proteinExistence type="predicted"/>
<name>A0A9E6NXH2_9PSED</name>
<keyword evidence="3" id="KW-1185">Reference proteome</keyword>
<gene>
    <name evidence="2" type="ORF">HU739_019930</name>
</gene>
<reference evidence="2 3" key="1">
    <citation type="journal article" date="2020" name="Microorganisms">
        <title>Reliable Identification of Environmental Pseudomonas Isolates Using the rpoD Gene.</title>
        <authorList>
            <consortium name="The Broad Institute Genome Sequencing Platform"/>
            <person name="Girard L."/>
            <person name="Lood C."/>
            <person name="Rokni-Zadeh H."/>
            <person name="van Noort V."/>
            <person name="Lavigne R."/>
            <person name="De Mot R."/>
        </authorList>
    </citation>
    <scope>NUCLEOTIDE SEQUENCE [LARGE SCALE GENOMIC DNA]</scope>
    <source>
        <strain evidence="2 3">SWRI65</strain>
    </source>
</reference>
<feature type="chain" id="PRO_5039001390" description="Lipoprotein" evidence="1">
    <location>
        <begin position="29"/>
        <end position="102"/>
    </location>
</feature>
<protein>
    <recommendedName>
        <fullName evidence="4">Lipoprotein</fullName>
    </recommendedName>
</protein>
<dbReference type="Proteomes" id="UP000631521">
    <property type="component" value="Chromosome"/>
</dbReference>
<evidence type="ECO:0000256" key="1">
    <source>
        <dbReference type="SAM" id="SignalP"/>
    </source>
</evidence>
<dbReference type="KEGG" id="phv:HU739_019930"/>
<dbReference type="RefSeq" id="WP_186549305.1">
    <property type="nucleotide sequence ID" value="NZ_CP077091.1"/>
</dbReference>
<evidence type="ECO:0000313" key="3">
    <source>
        <dbReference type="Proteomes" id="UP000631521"/>
    </source>
</evidence>
<dbReference type="PROSITE" id="PS51257">
    <property type="entry name" value="PROKAR_LIPOPROTEIN"/>
    <property type="match status" value="1"/>
</dbReference>
<accession>A0A9E6NXH2</accession>
<dbReference type="AlphaFoldDB" id="A0A9E6NXH2"/>
<dbReference type="Gene3D" id="3.30.10.10">
    <property type="entry name" value="Trypsin Inhibitor V, subunit A"/>
    <property type="match status" value="1"/>
</dbReference>
<evidence type="ECO:0000313" key="2">
    <source>
        <dbReference type="EMBL" id="QXI16169.1"/>
    </source>
</evidence>
<evidence type="ECO:0008006" key="4">
    <source>
        <dbReference type="Google" id="ProtNLM"/>
    </source>
</evidence>